<dbReference type="Proteomes" id="UP000730739">
    <property type="component" value="Unassembled WGS sequence"/>
</dbReference>
<proteinExistence type="predicted"/>
<keyword evidence="2" id="KW-1185">Reference proteome</keyword>
<sequence>MLRAEGLSDDTYGEAKRFFELTDWQLHKIVCGSGTTVRADTAAQWIRDTAQPRPGLFSMLWDALYIFQ</sequence>
<gene>
    <name evidence="1" type="ORF">J2Z31_005334</name>
</gene>
<comment type="caution">
    <text evidence="1">The sequence shown here is derived from an EMBL/GenBank/DDBJ whole genome shotgun (WGS) entry which is preliminary data.</text>
</comment>
<organism evidence="1 2">
    <name type="scientific">Sinorhizobium kostiense</name>
    <dbReference type="NCBI Taxonomy" id="76747"/>
    <lineage>
        <taxon>Bacteria</taxon>
        <taxon>Pseudomonadati</taxon>
        <taxon>Pseudomonadota</taxon>
        <taxon>Alphaproteobacteria</taxon>
        <taxon>Hyphomicrobiales</taxon>
        <taxon>Rhizobiaceae</taxon>
        <taxon>Sinorhizobium/Ensifer group</taxon>
        <taxon>Sinorhizobium</taxon>
    </lineage>
</organism>
<evidence type="ECO:0000313" key="1">
    <source>
        <dbReference type="EMBL" id="MBP2238793.1"/>
    </source>
</evidence>
<protein>
    <submittedName>
        <fullName evidence="1">Succinate dehydrogenase flavin-adding protein (Antitoxin of CptAB toxin-antitoxin module)</fullName>
    </submittedName>
</protein>
<reference evidence="1 2" key="1">
    <citation type="submission" date="2021-03" db="EMBL/GenBank/DDBJ databases">
        <title>Genomic Encyclopedia of Type Strains, Phase IV (KMG-IV): sequencing the most valuable type-strain genomes for metagenomic binning, comparative biology and taxonomic classification.</title>
        <authorList>
            <person name="Goeker M."/>
        </authorList>
    </citation>
    <scope>NUCLEOTIDE SEQUENCE [LARGE SCALE GENOMIC DNA]</scope>
    <source>
        <strain evidence="1 2">DSM 13372</strain>
    </source>
</reference>
<dbReference type="EMBL" id="JAGILA010000009">
    <property type="protein sequence ID" value="MBP2238793.1"/>
    <property type="molecule type" value="Genomic_DNA"/>
</dbReference>
<accession>A0ABS4R7D3</accession>
<evidence type="ECO:0000313" key="2">
    <source>
        <dbReference type="Proteomes" id="UP000730739"/>
    </source>
</evidence>
<name>A0ABS4R7D3_9HYPH</name>